<dbReference type="Proteomes" id="UP000724584">
    <property type="component" value="Unassembled WGS sequence"/>
</dbReference>
<gene>
    <name evidence="1" type="ORF">F5144DRAFT_558931</name>
</gene>
<evidence type="ECO:0000313" key="2">
    <source>
        <dbReference type="Proteomes" id="UP000724584"/>
    </source>
</evidence>
<keyword evidence="2" id="KW-1185">Reference proteome</keyword>
<reference evidence="1 2" key="1">
    <citation type="journal article" date="2021" name="Nat. Commun.">
        <title>Genetic determinants of endophytism in the Arabidopsis root mycobiome.</title>
        <authorList>
            <person name="Mesny F."/>
            <person name="Miyauchi S."/>
            <person name="Thiergart T."/>
            <person name="Pickel B."/>
            <person name="Atanasova L."/>
            <person name="Karlsson M."/>
            <person name="Huettel B."/>
            <person name="Barry K.W."/>
            <person name="Haridas S."/>
            <person name="Chen C."/>
            <person name="Bauer D."/>
            <person name="Andreopoulos W."/>
            <person name="Pangilinan J."/>
            <person name="LaButti K."/>
            <person name="Riley R."/>
            <person name="Lipzen A."/>
            <person name="Clum A."/>
            <person name="Drula E."/>
            <person name="Henrissat B."/>
            <person name="Kohler A."/>
            <person name="Grigoriev I.V."/>
            <person name="Martin F.M."/>
            <person name="Hacquard S."/>
        </authorList>
    </citation>
    <scope>NUCLEOTIDE SEQUENCE [LARGE SCALE GENOMIC DNA]</scope>
    <source>
        <strain evidence="1 2">MPI-SDFR-AT-0079</strain>
    </source>
</reference>
<sequence>MSNDTRVVVDADNSESLAPSLVLTCILAPQFALVFVTLRFFTARNILRTIHTDDWLILVALAFSIGYSISVALLTNHGLGYHRAYLAAQGLTDLRSFMMLNILPTAITGNLAILFIKTSILRFYLRFPTSRGFNTVVYILMFLVIAAYLLGAFGFLFGCRPIRYQWDYATMGGKGECLSIDPWYGWLVGFNCVTDAILLVLPTWIIGPLRIGLAQKAAVAAILGTGGFVFAVSIMRFVIVAQGWGNMDLTYKFATNYIWSIVEINVGIICACAPCLRALAGRYLPSLTQLARHEPLDLYTIPVSQVARRLPSCPPAGACDDDKEDKEDTATDRSLASAGRGPCRCRRVGAQRSLWSVLSVSSAGASGGCRCGSGMCAGAVAVCVRVRVLWTGPLLDGRGWVSISRVWGLGFARRLGTRTGELLGQFGTWFWRRALALGIPSILFTFACETFDGNLVA</sequence>
<protein>
    <submittedName>
        <fullName evidence="1">Uncharacterized protein</fullName>
    </submittedName>
</protein>
<dbReference type="EMBL" id="JAGIZQ010000001">
    <property type="protein sequence ID" value="KAH6651254.1"/>
    <property type="molecule type" value="Genomic_DNA"/>
</dbReference>
<name>A0ACB7PQT8_9PEZI</name>
<accession>A0ACB7PQT8</accession>
<organism evidence="1 2">
    <name type="scientific">Chaetomium tenue</name>
    <dbReference type="NCBI Taxonomy" id="1854479"/>
    <lineage>
        <taxon>Eukaryota</taxon>
        <taxon>Fungi</taxon>
        <taxon>Dikarya</taxon>
        <taxon>Ascomycota</taxon>
        <taxon>Pezizomycotina</taxon>
        <taxon>Sordariomycetes</taxon>
        <taxon>Sordariomycetidae</taxon>
        <taxon>Sordariales</taxon>
        <taxon>Chaetomiaceae</taxon>
        <taxon>Chaetomium</taxon>
    </lineage>
</organism>
<proteinExistence type="predicted"/>
<comment type="caution">
    <text evidence="1">The sequence shown here is derived from an EMBL/GenBank/DDBJ whole genome shotgun (WGS) entry which is preliminary data.</text>
</comment>
<evidence type="ECO:0000313" key="1">
    <source>
        <dbReference type="EMBL" id="KAH6651254.1"/>
    </source>
</evidence>